<protein>
    <recommendedName>
        <fullName evidence="3">ECF transporter S component</fullName>
    </recommendedName>
</protein>
<keyword evidence="1" id="KW-0812">Transmembrane</keyword>
<organism evidence="2">
    <name type="scientific">marine sediment metagenome</name>
    <dbReference type="NCBI Taxonomy" id="412755"/>
    <lineage>
        <taxon>unclassified sequences</taxon>
        <taxon>metagenomes</taxon>
        <taxon>ecological metagenomes</taxon>
    </lineage>
</organism>
<evidence type="ECO:0008006" key="3">
    <source>
        <dbReference type="Google" id="ProtNLM"/>
    </source>
</evidence>
<feature type="transmembrane region" description="Helical" evidence="1">
    <location>
        <begin position="76"/>
        <end position="97"/>
    </location>
</feature>
<sequence length="132" mass="14938">FIFVFFNPYGVSPLPLFAYQIGHYCLVGILGGITSSYLNKKEFFKPEEDLYVSRVLVIFAIIGAVITFVYDFFSTLIGAIAIFGTLETFWITYIIGLPFTTVHLIGNTLGFIFILPGLIQLLYRMLDISEEQ</sequence>
<feature type="transmembrane region" description="Helical" evidence="1">
    <location>
        <begin position="16"/>
        <end position="38"/>
    </location>
</feature>
<dbReference type="AlphaFoldDB" id="X0SD67"/>
<comment type="caution">
    <text evidence="2">The sequence shown here is derived from an EMBL/GenBank/DDBJ whole genome shotgun (WGS) entry which is preliminary data.</text>
</comment>
<dbReference type="EMBL" id="BARS01002857">
    <property type="protein sequence ID" value="GAF73872.1"/>
    <property type="molecule type" value="Genomic_DNA"/>
</dbReference>
<accession>X0SD67</accession>
<gene>
    <name evidence="2" type="ORF">S01H1_05482</name>
</gene>
<reference evidence="2" key="1">
    <citation type="journal article" date="2014" name="Front. Microbiol.">
        <title>High frequency of phylogenetically diverse reductive dehalogenase-homologous genes in deep subseafloor sedimentary metagenomes.</title>
        <authorList>
            <person name="Kawai M."/>
            <person name="Futagami T."/>
            <person name="Toyoda A."/>
            <person name="Takaki Y."/>
            <person name="Nishi S."/>
            <person name="Hori S."/>
            <person name="Arai W."/>
            <person name="Tsubouchi T."/>
            <person name="Morono Y."/>
            <person name="Uchiyama I."/>
            <person name="Ito T."/>
            <person name="Fujiyama A."/>
            <person name="Inagaki F."/>
            <person name="Takami H."/>
        </authorList>
    </citation>
    <scope>NUCLEOTIDE SEQUENCE</scope>
    <source>
        <strain evidence="2">Expedition CK06-06</strain>
    </source>
</reference>
<feature type="non-terminal residue" evidence="2">
    <location>
        <position position="1"/>
    </location>
</feature>
<name>X0SD67_9ZZZZ</name>
<evidence type="ECO:0000256" key="1">
    <source>
        <dbReference type="SAM" id="Phobius"/>
    </source>
</evidence>
<proteinExistence type="predicted"/>
<keyword evidence="1" id="KW-1133">Transmembrane helix</keyword>
<feature type="transmembrane region" description="Helical" evidence="1">
    <location>
        <begin position="104"/>
        <end position="123"/>
    </location>
</feature>
<keyword evidence="1" id="KW-0472">Membrane</keyword>
<feature type="transmembrane region" description="Helical" evidence="1">
    <location>
        <begin position="50"/>
        <end position="70"/>
    </location>
</feature>
<evidence type="ECO:0000313" key="2">
    <source>
        <dbReference type="EMBL" id="GAF73872.1"/>
    </source>
</evidence>